<protein>
    <recommendedName>
        <fullName evidence="4">ABC-2 type transport system permease protein</fullName>
    </recommendedName>
</protein>
<comment type="caution">
    <text evidence="2">The sequence shown here is derived from an EMBL/GenBank/DDBJ whole genome shotgun (WGS) entry which is preliminary data.</text>
</comment>
<keyword evidence="1" id="KW-0472">Membrane</keyword>
<evidence type="ECO:0000313" key="3">
    <source>
        <dbReference type="Proteomes" id="UP000284824"/>
    </source>
</evidence>
<feature type="transmembrane region" description="Helical" evidence="1">
    <location>
        <begin position="21"/>
        <end position="41"/>
    </location>
</feature>
<accession>A0A438MK26</accession>
<sequence>MLAGSGVLGVALGGLLRSTPAAITTMFGVMFLLSGFASLLLPASWADVIQYLPADAAGTFTAVATGDGALGPWGGLAVFASYIVATVIAAAWRLKRADA</sequence>
<evidence type="ECO:0008006" key="4">
    <source>
        <dbReference type="Google" id="ProtNLM"/>
    </source>
</evidence>
<gene>
    <name evidence="2" type="ORF">EDD27_9058</name>
</gene>
<dbReference type="Proteomes" id="UP000284824">
    <property type="component" value="Unassembled WGS sequence"/>
</dbReference>
<feature type="transmembrane region" description="Helical" evidence="1">
    <location>
        <begin position="73"/>
        <end position="94"/>
    </location>
</feature>
<dbReference type="RefSeq" id="WP_127938170.1">
    <property type="nucleotide sequence ID" value="NZ_SAUN01000001.1"/>
</dbReference>
<dbReference type="AlphaFoldDB" id="A0A438MK26"/>
<dbReference type="EMBL" id="SAUN01000001">
    <property type="protein sequence ID" value="RVX46204.1"/>
    <property type="molecule type" value="Genomic_DNA"/>
</dbReference>
<reference evidence="2 3" key="1">
    <citation type="submission" date="2019-01" db="EMBL/GenBank/DDBJ databases">
        <title>Sequencing the genomes of 1000 actinobacteria strains.</title>
        <authorList>
            <person name="Klenk H.-P."/>
        </authorList>
    </citation>
    <scope>NUCLEOTIDE SEQUENCE [LARGE SCALE GENOMIC DNA]</scope>
    <source>
        <strain evidence="2 3">DSM 43925</strain>
    </source>
</reference>
<keyword evidence="1" id="KW-1133">Transmembrane helix</keyword>
<dbReference type="OrthoDB" id="3297477at2"/>
<proteinExistence type="predicted"/>
<evidence type="ECO:0000256" key="1">
    <source>
        <dbReference type="SAM" id="Phobius"/>
    </source>
</evidence>
<name>A0A438MK26_9ACTN</name>
<organism evidence="2 3">
    <name type="scientific">Nonomuraea polychroma</name>
    <dbReference type="NCBI Taxonomy" id="46176"/>
    <lineage>
        <taxon>Bacteria</taxon>
        <taxon>Bacillati</taxon>
        <taxon>Actinomycetota</taxon>
        <taxon>Actinomycetes</taxon>
        <taxon>Streptosporangiales</taxon>
        <taxon>Streptosporangiaceae</taxon>
        <taxon>Nonomuraea</taxon>
    </lineage>
</organism>
<keyword evidence="1" id="KW-0812">Transmembrane</keyword>
<evidence type="ECO:0000313" key="2">
    <source>
        <dbReference type="EMBL" id="RVX46204.1"/>
    </source>
</evidence>
<keyword evidence="3" id="KW-1185">Reference proteome</keyword>